<dbReference type="Proteomes" id="UP000604117">
    <property type="component" value="Unassembled WGS sequence"/>
</dbReference>
<feature type="chain" id="PRO_5046888968" evidence="2">
    <location>
        <begin position="28"/>
        <end position="545"/>
    </location>
</feature>
<comment type="caution">
    <text evidence="4">The sequence shown here is derived from an EMBL/GenBank/DDBJ whole genome shotgun (WGS) entry which is preliminary data.</text>
</comment>
<evidence type="ECO:0000259" key="3">
    <source>
        <dbReference type="Pfam" id="PF02638"/>
    </source>
</evidence>
<dbReference type="InterPro" id="IPR017853">
    <property type="entry name" value="GH"/>
</dbReference>
<dbReference type="Pfam" id="PF02638">
    <property type="entry name" value="GHL10"/>
    <property type="match status" value="1"/>
</dbReference>
<gene>
    <name evidence="4" type="ORF">Asi02nite_08940</name>
</gene>
<dbReference type="EMBL" id="BONE01000005">
    <property type="protein sequence ID" value="GIF71376.1"/>
    <property type="molecule type" value="Genomic_DNA"/>
</dbReference>
<keyword evidence="5" id="KW-1185">Reference proteome</keyword>
<feature type="signal peptide" evidence="2">
    <location>
        <begin position="1"/>
        <end position="27"/>
    </location>
</feature>
<keyword evidence="1 2" id="KW-0732">Signal</keyword>
<dbReference type="RefSeq" id="WP_239126472.1">
    <property type="nucleotide sequence ID" value="NZ_BONE01000005.1"/>
</dbReference>
<dbReference type="Gene3D" id="3.20.20.80">
    <property type="entry name" value="Glycosidases"/>
    <property type="match status" value="1"/>
</dbReference>
<protein>
    <submittedName>
        <fullName evidence="4">Lipoprotein</fullName>
    </submittedName>
</protein>
<dbReference type="InterPro" id="IPR013783">
    <property type="entry name" value="Ig-like_fold"/>
</dbReference>
<organism evidence="4 5">
    <name type="scientific">Asanoa siamensis</name>
    <dbReference type="NCBI Taxonomy" id="926357"/>
    <lineage>
        <taxon>Bacteria</taxon>
        <taxon>Bacillati</taxon>
        <taxon>Actinomycetota</taxon>
        <taxon>Actinomycetes</taxon>
        <taxon>Micromonosporales</taxon>
        <taxon>Micromonosporaceae</taxon>
        <taxon>Asanoa</taxon>
    </lineage>
</organism>
<reference evidence="4 5" key="1">
    <citation type="submission" date="2021-01" db="EMBL/GenBank/DDBJ databases">
        <title>Whole genome shotgun sequence of Asanoa siamensis NBRC 107932.</title>
        <authorList>
            <person name="Komaki H."/>
            <person name="Tamura T."/>
        </authorList>
    </citation>
    <scope>NUCLEOTIDE SEQUENCE [LARGE SCALE GENOMIC DNA]</scope>
    <source>
        <strain evidence="4 5">NBRC 107932</strain>
    </source>
</reference>
<evidence type="ECO:0000313" key="4">
    <source>
        <dbReference type="EMBL" id="GIF71376.1"/>
    </source>
</evidence>
<dbReference type="SUPFAM" id="SSF51445">
    <property type="entry name" value="(Trans)glycosidases"/>
    <property type="match status" value="1"/>
</dbReference>
<dbReference type="PANTHER" id="PTHR43405:SF1">
    <property type="entry name" value="GLYCOSYL HYDROLASE DIGH"/>
    <property type="match status" value="1"/>
</dbReference>
<dbReference type="Gene3D" id="2.60.40.10">
    <property type="entry name" value="Immunoglobulins"/>
    <property type="match status" value="1"/>
</dbReference>
<dbReference type="InterPro" id="IPR052177">
    <property type="entry name" value="Divisome_Glycosyl_Hydrolase"/>
</dbReference>
<keyword evidence="4" id="KW-0449">Lipoprotein</keyword>
<evidence type="ECO:0000256" key="1">
    <source>
        <dbReference type="ARBA" id="ARBA00022729"/>
    </source>
</evidence>
<accession>A0ABQ4CJA3</accession>
<sequence length="545" mass="60120">MARRLGAALGAAALTLSLLAVVAPAPAAAGATAGECVTDPAAPKRQFRAMWISSVVNIDWPTKASQTASDVVAAQKAEYLGWLDLAERLNHTAVIVQVRPTADAFWPSPHEPWSEFLTGVRGQDPGWDPLAFVIAEAHKRNLEFHAWMNPYRVSMPDGAGVDINKLAPNHPVRSHPDWVVPYPINAAGARLYYNPGIPEVRAFVQTAMLDAVKRYDVDAVHFDDYFYPYPAANQDFADDATFAAYNRGFTDKADWRRDNINLLVREFGTAVKAAKPWVKFGISPFGIWRNKTADPLGSDTAGSQSYDIISADTRKWVKEEWIDYIVPQIYWSIGFTVADYGKLIPWWSDVVSGTRVQLYIGEADYKIAANADTNWNDPREMTDHLAFARDYNVSGHVHFSAVQVRSNKLGATDIYAAEHYAHPAIVPAMPHLPRKPLLPPVVTSATRDGAGAVTLKWRQPLDKVGPFGQATSYAVYRLDGTRLPRACDLADAGQLVDTVRAVGAVGSTQTFVDRTAQAGQRYTYVVTSLDRVWNESPMGLPRPVR</sequence>
<feature type="domain" description="Glycosyl hydrolase-like 10" evidence="3">
    <location>
        <begin position="47"/>
        <end position="376"/>
    </location>
</feature>
<evidence type="ECO:0000313" key="5">
    <source>
        <dbReference type="Proteomes" id="UP000604117"/>
    </source>
</evidence>
<dbReference type="PANTHER" id="PTHR43405">
    <property type="entry name" value="GLYCOSYL HYDROLASE DIGH"/>
    <property type="match status" value="1"/>
</dbReference>
<dbReference type="InterPro" id="IPR003790">
    <property type="entry name" value="GHL10"/>
</dbReference>
<evidence type="ECO:0000256" key="2">
    <source>
        <dbReference type="SAM" id="SignalP"/>
    </source>
</evidence>
<name>A0ABQ4CJA3_9ACTN</name>
<proteinExistence type="predicted"/>